<dbReference type="EMBL" id="KZ303854">
    <property type="protein sequence ID" value="PHZ10651.1"/>
    <property type="molecule type" value="Genomic_DNA"/>
</dbReference>
<evidence type="ECO:0000256" key="5">
    <source>
        <dbReference type="ARBA" id="ARBA00023242"/>
    </source>
</evidence>
<dbReference type="InterPro" id="IPR036638">
    <property type="entry name" value="HLH_DNA-bd_sf"/>
</dbReference>
<dbReference type="AlphaFoldDB" id="A0A2G4SPE7"/>
<evidence type="ECO:0000313" key="8">
    <source>
        <dbReference type="Proteomes" id="UP000242254"/>
    </source>
</evidence>
<keyword evidence="5" id="KW-0539">Nucleus</keyword>
<dbReference type="InterPro" id="IPR011598">
    <property type="entry name" value="bHLH_dom"/>
</dbReference>
<evidence type="ECO:0000256" key="2">
    <source>
        <dbReference type="ARBA" id="ARBA00023125"/>
    </source>
</evidence>
<dbReference type="RefSeq" id="XP_023464359.1">
    <property type="nucleotide sequence ID" value="XM_023614945.1"/>
</dbReference>
<accession>A0A2G4SPE7</accession>
<evidence type="ECO:0000313" key="7">
    <source>
        <dbReference type="EMBL" id="PHZ10651.1"/>
    </source>
</evidence>
<dbReference type="GeneID" id="35445934"/>
<dbReference type="GO" id="GO:0090575">
    <property type="term" value="C:RNA polymerase II transcription regulator complex"/>
    <property type="evidence" value="ECO:0007669"/>
    <property type="project" value="TreeGrafter"/>
</dbReference>
<protein>
    <recommendedName>
        <fullName evidence="6">BHLH domain-containing protein</fullName>
    </recommendedName>
</protein>
<evidence type="ECO:0000256" key="3">
    <source>
        <dbReference type="ARBA" id="ARBA00023159"/>
    </source>
</evidence>
<dbReference type="PANTHER" id="PTHR10328">
    <property type="entry name" value="PROTEIN MAX MYC-ASSOCIATED FACTOR X"/>
    <property type="match status" value="1"/>
</dbReference>
<feature type="domain" description="BHLH" evidence="6">
    <location>
        <begin position="106"/>
        <end position="158"/>
    </location>
</feature>
<sequence>MNSIQSVYHSSFDHPSLANDEWINHYQQKELERLRQVQHQAALQQQRALMHQQMLYYHHQQQQQQQPQPQQQPAYIHDYYYYPQQHYMSSPPFGLEGSPNMAEKAQKRAEHNAIERQRREVLNTKFQQLALSLPNLQHDRRPSKGTIIERTLEYVKQTVQKEQEFKYQIDQLRKANRTLFLQMASLSDDDLEDDDEQISNTPEGDCDDTFSCKSSITSSPTLSDLPILMTTDFQNNNHLIV</sequence>
<keyword evidence="3" id="KW-0010">Activator</keyword>
<gene>
    <name evidence="7" type="ORF">RHIMIDRAFT_314649</name>
</gene>
<dbReference type="SUPFAM" id="SSF47459">
    <property type="entry name" value="HLH, helix-loop-helix DNA-binding domain"/>
    <property type="match status" value="1"/>
</dbReference>
<name>A0A2G4SPE7_RHIZD</name>
<proteinExistence type="predicted"/>
<reference evidence="7 8" key="1">
    <citation type="journal article" date="2016" name="Proc. Natl. Acad. Sci. U.S.A.">
        <title>Lipid metabolic changes in an early divergent fungus govern the establishment of a mutualistic symbiosis with endobacteria.</title>
        <authorList>
            <person name="Lastovetsky O.A."/>
            <person name="Gaspar M.L."/>
            <person name="Mondo S.J."/>
            <person name="LaButti K.M."/>
            <person name="Sandor L."/>
            <person name="Grigoriev I.V."/>
            <person name="Henry S.A."/>
            <person name="Pawlowska T.E."/>
        </authorList>
    </citation>
    <scope>NUCLEOTIDE SEQUENCE [LARGE SCALE GENOMIC DNA]</scope>
    <source>
        <strain evidence="7 8">ATCC 52813</strain>
    </source>
</reference>
<keyword evidence="8" id="KW-1185">Reference proteome</keyword>
<evidence type="ECO:0000256" key="1">
    <source>
        <dbReference type="ARBA" id="ARBA00023015"/>
    </source>
</evidence>
<keyword evidence="1" id="KW-0805">Transcription regulation</keyword>
<keyword evidence="2" id="KW-0238">DNA-binding</keyword>
<keyword evidence="4" id="KW-0804">Transcription</keyword>
<evidence type="ECO:0000256" key="4">
    <source>
        <dbReference type="ARBA" id="ARBA00023163"/>
    </source>
</evidence>
<dbReference type="PROSITE" id="PS50888">
    <property type="entry name" value="BHLH"/>
    <property type="match status" value="1"/>
</dbReference>
<dbReference type="Gene3D" id="4.10.280.10">
    <property type="entry name" value="Helix-loop-helix DNA-binding domain"/>
    <property type="match status" value="1"/>
</dbReference>
<dbReference type="GO" id="GO:0046983">
    <property type="term" value="F:protein dimerization activity"/>
    <property type="evidence" value="ECO:0007669"/>
    <property type="project" value="InterPro"/>
</dbReference>
<dbReference type="Proteomes" id="UP000242254">
    <property type="component" value="Unassembled WGS sequence"/>
</dbReference>
<dbReference type="STRING" id="1340429.A0A2G4SPE7"/>
<dbReference type="PANTHER" id="PTHR10328:SF3">
    <property type="entry name" value="PROTEIN MAX"/>
    <property type="match status" value="1"/>
</dbReference>
<dbReference type="Pfam" id="PF00010">
    <property type="entry name" value="HLH"/>
    <property type="match status" value="1"/>
</dbReference>
<dbReference type="SMART" id="SM00353">
    <property type="entry name" value="HLH"/>
    <property type="match status" value="1"/>
</dbReference>
<evidence type="ECO:0000259" key="6">
    <source>
        <dbReference type="PROSITE" id="PS50888"/>
    </source>
</evidence>
<dbReference type="GO" id="GO:0003677">
    <property type="term" value="F:DNA binding"/>
    <property type="evidence" value="ECO:0007669"/>
    <property type="project" value="UniProtKB-KW"/>
</dbReference>
<dbReference type="GO" id="GO:0045944">
    <property type="term" value="P:positive regulation of transcription by RNA polymerase II"/>
    <property type="evidence" value="ECO:0007669"/>
    <property type="project" value="TreeGrafter"/>
</dbReference>
<dbReference type="GO" id="GO:0003700">
    <property type="term" value="F:DNA-binding transcription factor activity"/>
    <property type="evidence" value="ECO:0007669"/>
    <property type="project" value="TreeGrafter"/>
</dbReference>
<organism evidence="7 8">
    <name type="scientific">Rhizopus microsporus ATCC 52813</name>
    <dbReference type="NCBI Taxonomy" id="1340429"/>
    <lineage>
        <taxon>Eukaryota</taxon>
        <taxon>Fungi</taxon>
        <taxon>Fungi incertae sedis</taxon>
        <taxon>Mucoromycota</taxon>
        <taxon>Mucoromycotina</taxon>
        <taxon>Mucoromycetes</taxon>
        <taxon>Mucorales</taxon>
        <taxon>Mucorineae</taxon>
        <taxon>Rhizopodaceae</taxon>
        <taxon>Rhizopus</taxon>
    </lineage>
</organism>